<dbReference type="Pfam" id="PF01894">
    <property type="entry name" value="YjbQ"/>
    <property type="match status" value="1"/>
</dbReference>
<dbReference type="EMBL" id="FNRK01000014">
    <property type="protein sequence ID" value="SEA56870.1"/>
    <property type="molecule type" value="Genomic_DNA"/>
</dbReference>
<dbReference type="InterPro" id="IPR035917">
    <property type="entry name" value="YjbQ-like_sf"/>
</dbReference>
<dbReference type="RefSeq" id="WP_090307877.1">
    <property type="nucleotide sequence ID" value="NZ_FNRK01000014.1"/>
</dbReference>
<keyword evidence="3" id="KW-1185">Reference proteome</keyword>
<protein>
    <submittedName>
        <fullName evidence="2">Secondary thiamine-phosphate synthase enzyme</fullName>
    </submittedName>
</protein>
<evidence type="ECO:0000256" key="1">
    <source>
        <dbReference type="SAM" id="Coils"/>
    </source>
</evidence>
<evidence type="ECO:0000313" key="3">
    <source>
        <dbReference type="Proteomes" id="UP000199394"/>
    </source>
</evidence>
<dbReference type="Proteomes" id="UP000199394">
    <property type="component" value="Unassembled WGS sequence"/>
</dbReference>
<dbReference type="SUPFAM" id="SSF111038">
    <property type="entry name" value="YjbQ-like"/>
    <property type="match status" value="1"/>
</dbReference>
<dbReference type="Gene3D" id="2.60.120.460">
    <property type="entry name" value="YjbQ-like"/>
    <property type="match status" value="1"/>
</dbReference>
<accession>A0A1H4C969</accession>
<sequence>MEILTFQIATHEGMLEITDLVRDYVLRNQIKDGLVMLQAPEKSVGITFADAADPNIEREYLKKLNHMLPKYDGMQFTGWSTPGIKAAFIGQSMQVMVQGGTLILGYQQGIFVADFAGPSEKRSLFISHMGTTLAEGEQPELPAVLAQMNAQVEAEKEAARLEQERVIAEMREEYAKRQANLDAAEGEIESDRRL</sequence>
<reference evidence="2 3" key="1">
    <citation type="submission" date="2016-10" db="EMBL/GenBank/DDBJ databases">
        <authorList>
            <person name="de Groot N.N."/>
        </authorList>
    </citation>
    <scope>NUCLEOTIDE SEQUENCE [LARGE SCALE GENOMIC DNA]</scope>
    <source>
        <strain evidence="2 3">SR12</strain>
    </source>
</reference>
<gene>
    <name evidence="2" type="ORF">SAMN04515656_11451</name>
</gene>
<feature type="coiled-coil region" evidence="1">
    <location>
        <begin position="144"/>
        <end position="187"/>
    </location>
</feature>
<dbReference type="STRING" id="81409.SAMN04515656_11451"/>
<dbReference type="InterPro" id="IPR001602">
    <property type="entry name" value="UPF0047_YjbQ-like"/>
</dbReference>
<proteinExistence type="predicted"/>
<evidence type="ECO:0000313" key="2">
    <source>
        <dbReference type="EMBL" id="SEA56870.1"/>
    </source>
</evidence>
<organism evidence="2 3">
    <name type="scientific">Eubacterium aggregans</name>
    <dbReference type="NCBI Taxonomy" id="81409"/>
    <lineage>
        <taxon>Bacteria</taxon>
        <taxon>Bacillati</taxon>
        <taxon>Bacillota</taxon>
        <taxon>Clostridia</taxon>
        <taxon>Eubacteriales</taxon>
        <taxon>Eubacteriaceae</taxon>
        <taxon>Eubacterium</taxon>
    </lineage>
</organism>
<name>A0A1H4C969_9FIRM</name>
<dbReference type="AlphaFoldDB" id="A0A1H4C969"/>
<keyword evidence="1" id="KW-0175">Coiled coil</keyword>
<dbReference type="OrthoDB" id="9801725at2"/>